<gene>
    <name evidence="3" type="ORF">BCR32DRAFT_248001</name>
</gene>
<evidence type="ECO:0000313" key="3">
    <source>
        <dbReference type="EMBL" id="ORX77380.1"/>
    </source>
</evidence>
<feature type="chain" id="PRO_5012892197" description="RGS domain-containing protein" evidence="1">
    <location>
        <begin position="19"/>
        <end position="298"/>
    </location>
</feature>
<dbReference type="Proteomes" id="UP000193944">
    <property type="component" value="Unassembled WGS sequence"/>
</dbReference>
<dbReference type="EMBL" id="MCFG01000251">
    <property type="protein sequence ID" value="ORX77380.1"/>
    <property type="molecule type" value="Genomic_DNA"/>
</dbReference>
<sequence>MSILLFLIVFLPLSLYEALKFDDKFRMKKTIIIFIVNDIVHVNKCNKNLKATYKGMLEMLEDRVQFREFGEFCRNENCVENILFYQEYWKYKRLFNRNVKSVIDPSRSQDALETTTSISVNISKTTGINDTNNVSKGNGINETNISKAGGVNDNGDRVSSIMNSTINSNGSSKINKMELAALESIEKESRKFAETFIGSKAIYEINIQHYMVTGIIDKLDTLQFDDRPTDEKIEEYYCLFDGAYKEVTNNIYLNSYSNYVHQKNKNKTSGKDKRNSQVSNVYYSIKNNNNNNNNNNWN</sequence>
<dbReference type="InterPro" id="IPR036305">
    <property type="entry name" value="RGS_sf"/>
</dbReference>
<protein>
    <recommendedName>
        <fullName evidence="2">RGS domain-containing protein</fullName>
    </recommendedName>
</protein>
<name>A0A1Y1WV11_9FUNG</name>
<dbReference type="SUPFAM" id="SSF48097">
    <property type="entry name" value="Regulator of G-protein signaling, RGS"/>
    <property type="match status" value="1"/>
</dbReference>
<dbReference type="AlphaFoldDB" id="A0A1Y1WV11"/>
<dbReference type="InterPro" id="IPR016137">
    <property type="entry name" value="RGS"/>
</dbReference>
<organism evidence="3 4">
    <name type="scientific">Anaeromyces robustus</name>
    <dbReference type="NCBI Taxonomy" id="1754192"/>
    <lineage>
        <taxon>Eukaryota</taxon>
        <taxon>Fungi</taxon>
        <taxon>Fungi incertae sedis</taxon>
        <taxon>Chytridiomycota</taxon>
        <taxon>Chytridiomycota incertae sedis</taxon>
        <taxon>Neocallimastigomycetes</taxon>
        <taxon>Neocallimastigales</taxon>
        <taxon>Neocallimastigaceae</taxon>
        <taxon>Anaeromyces</taxon>
    </lineage>
</organism>
<comment type="caution">
    <text evidence="3">The sequence shown here is derived from an EMBL/GenBank/DDBJ whole genome shotgun (WGS) entry which is preliminary data.</text>
</comment>
<dbReference type="PROSITE" id="PS50132">
    <property type="entry name" value="RGS"/>
    <property type="match status" value="1"/>
</dbReference>
<dbReference type="Gene3D" id="1.10.167.10">
    <property type="entry name" value="Regulator of G-protein Signalling 4, domain 2"/>
    <property type="match status" value="1"/>
</dbReference>
<keyword evidence="1" id="KW-0732">Signal</keyword>
<accession>A0A1Y1WV11</accession>
<proteinExistence type="predicted"/>
<reference evidence="3 4" key="1">
    <citation type="submission" date="2016-08" db="EMBL/GenBank/DDBJ databases">
        <title>A Parts List for Fungal Cellulosomes Revealed by Comparative Genomics.</title>
        <authorList>
            <consortium name="DOE Joint Genome Institute"/>
            <person name="Haitjema C.H."/>
            <person name="Gilmore S.P."/>
            <person name="Henske J.K."/>
            <person name="Solomon K.V."/>
            <person name="De Groot R."/>
            <person name="Kuo A."/>
            <person name="Mondo S.J."/>
            <person name="Salamov A.A."/>
            <person name="Labutti K."/>
            <person name="Zhao Z."/>
            <person name="Chiniquy J."/>
            <person name="Barry K."/>
            <person name="Brewer H.M."/>
            <person name="Purvine S.O."/>
            <person name="Wright A.T."/>
            <person name="Boxma B."/>
            <person name="Van Alen T."/>
            <person name="Hackstein J.H."/>
            <person name="Baker S.E."/>
            <person name="Grigoriev I.V."/>
            <person name="O'Malley M.A."/>
        </authorList>
    </citation>
    <scope>NUCLEOTIDE SEQUENCE [LARGE SCALE GENOMIC DNA]</scope>
    <source>
        <strain evidence="3 4">S4</strain>
    </source>
</reference>
<keyword evidence="4" id="KW-1185">Reference proteome</keyword>
<feature type="signal peptide" evidence="1">
    <location>
        <begin position="1"/>
        <end position="18"/>
    </location>
</feature>
<evidence type="ECO:0000259" key="2">
    <source>
        <dbReference type="PROSITE" id="PS50132"/>
    </source>
</evidence>
<evidence type="ECO:0000313" key="4">
    <source>
        <dbReference type="Proteomes" id="UP000193944"/>
    </source>
</evidence>
<evidence type="ECO:0000256" key="1">
    <source>
        <dbReference type="SAM" id="SignalP"/>
    </source>
</evidence>
<dbReference type="InterPro" id="IPR044926">
    <property type="entry name" value="RGS_subdomain_2"/>
</dbReference>
<reference evidence="3 4" key="2">
    <citation type="submission" date="2016-08" db="EMBL/GenBank/DDBJ databases">
        <title>Pervasive Adenine N6-methylation of Active Genes in Fungi.</title>
        <authorList>
            <consortium name="DOE Joint Genome Institute"/>
            <person name="Mondo S.J."/>
            <person name="Dannebaum R.O."/>
            <person name="Kuo R.C."/>
            <person name="Labutti K."/>
            <person name="Haridas S."/>
            <person name="Kuo A."/>
            <person name="Salamov A."/>
            <person name="Ahrendt S.R."/>
            <person name="Lipzen A."/>
            <person name="Sullivan W."/>
            <person name="Andreopoulos W.B."/>
            <person name="Clum A."/>
            <person name="Lindquist E."/>
            <person name="Daum C."/>
            <person name="Ramamoorthy G.K."/>
            <person name="Gryganskyi A."/>
            <person name="Culley D."/>
            <person name="Magnuson J.K."/>
            <person name="James T.Y."/>
            <person name="O'Malley M.A."/>
            <person name="Stajich J.E."/>
            <person name="Spatafora J.W."/>
            <person name="Visel A."/>
            <person name="Grigoriev I.V."/>
        </authorList>
    </citation>
    <scope>NUCLEOTIDE SEQUENCE [LARGE SCALE GENOMIC DNA]</scope>
    <source>
        <strain evidence="3 4">S4</strain>
    </source>
</reference>
<feature type="domain" description="RGS" evidence="2">
    <location>
        <begin position="55"/>
        <end position="98"/>
    </location>
</feature>